<dbReference type="AlphaFoldDB" id="A0A7C9BKG3"/>
<accession>A0A7C9BKG3</accession>
<gene>
    <name evidence="2" type="ORF">GBK04_21310</name>
</gene>
<dbReference type="RefSeq" id="WP_152763187.1">
    <property type="nucleotide sequence ID" value="NZ_WHLY01000002.1"/>
</dbReference>
<dbReference type="Pfam" id="PF12680">
    <property type="entry name" value="SnoaL_2"/>
    <property type="match status" value="1"/>
</dbReference>
<dbReference type="InterPro" id="IPR032710">
    <property type="entry name" value="NTF2-like_dom_sf"/>
</dbReference>
<evidence type="ECO:0000259" key="1">
    <source>
        <dbReference type="Pfam" id="PF12680"/>
    </source>
</evidence>
<proteinExistence type="predicted"/>
<comment type="caution">
    <text evidence="2">The sequence shown here is derived from an EMBL/GenBank/DDBJ whole genome shotgun (WGS) entry which is preliminary data.</text>
</comment>
<feature type="domain" description="SnoaL-like" evidence="1">
    <location>
        <begin position="12"/>
        <end position="107"/>
    </location>
</feature>
<dbReference type="EMBL" id="WHLY01000002">
    <property type="protein sequence ID" value="MPR35817.1"/>
    <property type="molecule type" value="Genomic_DNA"/>
</dbReference>
<dbReference type="Proteomes" id="UP000479293">
    <property type="component" value="Unassembled WGS sequence"/>
</dbReference>
<dbReference type="Gene3D" id="3.10.450.50">
    <property type="match status" value="1"/>
</dbReference>
<reference evidence="2 3" key="1">
    <citation type="submission" date="2019-10" db="EMBL/GenBank/DDBJ databases">
        <title>Draft Genome Sequence of Cytophagaceae sp. SJW1-29.</title>
        <authorList>
            <person name="Choi A."/>
        </authorList>
    </citation>
    <scope>NUCLEOTIDE SEQUENCE [LARGE SCALE GENOMIC DNA]</scope>
    <source>
        <strain evidence="2 3">SJW1-29</strain>
    </source>
</reference>
<evidence type="ECO:0000313" key="2">
    <source>
        <dbReference type="EMBL" id="MPR35817.1"/>
    </source>
</evidence>
<sequence>MTENNKAILKKANDAVTTGNYEEFLNYCTDDTKWTFIGDQVLNGKEEVRNWMLNEYIEPPKNVVKNLIAENEYLTALGVITVLNKNGKTDTFSYCDVWKIRDGKLAELVAFVVESDELKDNNF</sequence>
<dbReference type="InterPro" id="IPR037401">
    <property type="entry name" value="SnoaL-like"/>
</dbReference>
<dbReference type="SUPFAM" id="SSF54427">
    <property type="entry name" value="NTF2-like"/>
    <property type="match status" value="1"/>
</dbReference>
<organism evidence="2 3">
    <name type="scientific">Salmonirosea aquatica</name>
    <dbReference type="NCBI Taxonomy" id="2654236"/>
    <lineage>
        <taxon>Bacteria</taxon>
        <taxon>Pseudomonadati</taxon>
        <taxon>Bacteroidota</taxon>
        <taxon>Cytophagia</taxon>
        <taxon>Cytophagales</taxon>
        <taxon>Spirosomataceae</taxon>
        <taxon>Salmonirosea</taxon>
    </lineage>
</organism>
<name>A0A7C9BKG3_9BACT</name>
<evidence type="ECO:0000313" key="3">
    <source>
        <dbReference type="Proteomes" id="UP000479293"/>
    </source>
</evidence>
<protein>
    <submittedName>
        <fullName evidence="2">Nuclear transport factor 2 family protein</fullName>
    </submittedName>
</protein>
<keyword evidence="3" id="KW-1185">Reference proteome</keyword>